<keyword evidence="2" id="KW-1185">Reference proteome</keyword>
<proteinExistence type="predicted"/>
<organism evidence="1 2">
    <name type="scientific">Streptomyces amritsarensis</name>
    <dbReference type="NCBI Taxonomy" id="681158"/>
    <lineage>
        <taxon>Bacteria</taxon>
        <taxon>Bacillati</taxon>
        <taxon>Actinomycetota</taxon>
        <taxon>Actinomycetes</taxon>
        <taxon>Kitasatosporales</taxon>
        <taxon>Streptomycetaceae</taxon>
        <taxon>Streptomyces</taxon>
    </lineage>
</organism>
<evidence type="ECO:0000313" key="1">
    <source>
        <dbReference type="EMBL" id="OLZ48872.1"/>
    </source>
</evidence>
<sequence length="213" mass="23787">MVRGALWLVQEIREGNTFTKEQIRVAFPRIAQADRRIRDLREFGWVIHPSTEDGSLAAEQLRFVKAGVPVWDPVARGAAKRKKLSAKEVREAMERDDFMCTVCGITGAEPYADDIDETAVLLVSRREVTLPGGDRETMPVTECKRCRAGGDGSPVDTARLIEEIGGLGEADRERLLRWVGQGKRDTVALERAWSAYRRLPAQARADVQRALEG</sequence>
<protein>
    <recommendedName>
        <fullName evidence="3">HNH endonuclease</fullName>
    </recommendedName>
</protein>
<evidence type="ECO:0008006" key="3">
    <source>
        <dbReference type="Google" id="ProtNLM"/>
    </source>
</evidence>
<gene>
    <name evidence="1" type="ORF">AVW11_33190</name>
</gene>
<evidence type="ECO:0000313" key="2">
    <source>
        <dbReference type="Proteomes" id="UP000187151"/>
    </source>
</evidence>
<accession>A0ABX3FVP6</accession>
<dbReference type="EMBL" id="MQUR01000136">
    <property type="protein sequence ID" value="OLZ48872.1"/>
    <property type="molecule type" value="Genomic_DNA"/>
</dbReference>
<dbReference type="Proteomes" id="UP000187151">
    <property type="component" value="Unassembled WGS sequence"/>
</dbReference>
<comment type="caution">
    <text evidence="1">The sequence shown here is derived from an EMBL/GenBank/DDBJ whole genome shotgun (WGS) entry which is preliminary data.</text>
</comment>
<reference evidence="1 2" key="1">
    <citation type="submission" date="2016-01" db="EMBL/GenBank/DDBJ databases">
        <title>Streptomyces amritsarensis strain MTCC 11845 genome sequencing and assembly.</title>
        <authorList>
            <person name="Sharma D."/>
            <person name="Nair G.R."/>
            <person name="Kaur G."/>
            <person name="Manhas R.K."/>
            <person name="Mayilraj S."/>
        </authorList>
    </citation>
    <scope>NUCLEOTIDE SEQUENCE [LARGE SCALE GENOMIC DNA]</scope>
    <source>
        <strain evidence="1 2">MTCC 11845</strain>
    </source>
</reference>
<name>A0ABX3FVP6_9ACTN</name>